<evidence type="ECO:0000313" key="1">
    <source>
        <dbReference type="EMBL" id="ADZ10513.1"/>
    </source>
</evidence>
<dbReference type="Proteomes" id="UP000007490">
    <property type="component" value="Chromosome"/>
</dbReference>
<organism evidence="1 2">
    <name type="scientific">Methanobacterium lacus (strain AL-21)</name>
    <dbReference type="NCBI Taxonomy" id="877455"/>
    <lineage>
        <taxon>Archaea</taxon>
        <taxon>Methanobacteriati</taxon>
        <taxon>Methanobacteriota</taxon>
        <taxon>Methanomada group</taxon>
        <taxon>Methanobacteria</taxon>
        <taxon>Methanobacteriales</taxon>
        <taxon>Methanobacteriaceae</taxon>
        <taxon>Methanobacterium</taxon>
    </lineage>
</organism>
<reference evidence="1 2" key="2">
    <citation type="journal article" date="2014" name="Int. J. Syst. Evol. Microbiol.">
        <title>Methanobacterium paludis sp. nov. and a novel strain of Methanobacterium lacus isolated from northern peatlands.</title>
        <authorList>
            <person name="Cadillo-Quiroz H."/>
            <person name="Brauer S.L."/>
            <person name="Goodson N."/>
            <person name="Yavitt J.B."/>
            <person name="Zinder S.H."/>
        </authorList>
    </citation>
    <scope>NUCLEOTIDE SEQUENCE [LARGE SCALE GENOMIC DNA]</scope>
    <source>
        <strain evidence="1 2">AL-21</strain>
    </source>
</reference>
<dbReference type="GeneID" id="10278765"/>
<dbReference type="OrthoDB" id="107223at2157"/>
<accession>F0T606</accession>
<dbReference type="HOGENOM" id="CLU_039096_1_0_2"/>
<reference evidence="2" key="1">
    <citation type="submission" date="2011-02" db="EMBL/GenBank/DDBJ databases">
        <title>Complete sequence of Methanobacterium sp. AL-21.</title>
        <authorList>
            <consortium name="US DOE Joint Genome Institute"/>
            <person name="Lucas S."/>
            <person name="Copeland A."/>
            <person name="Lapidus A."/>
            <person name="Cheng J.-F."/>
            <person name="Goodwin L."/>
            <person name="Pitluck S."/>
            <person name="Chertkov O."/>
            <person name="Detter J.C."/>
            <person name="Han C."/>
            <person name="Tapia R."/>
            <person name="Land M."/>
            <person name="Hauser L."/>
            <person name="Kyrpides N."/>
            <person name="Ivanova N."/>
            <person name="Mikhailova N."/>
            <person name="Pagani I."/>
            <person name="Cadillo-Quiroz H."/>
            <person name="Imachi H."/>
            <person name="Zinder S."/>
            <person name="Liu W."/>
            <person name="Woyke T."/>
        </authorList>
    </citation>
    <scope>NUCLEOTIDE SEQUENCE [LARGE SCALE GENOMIC DNA]</scope>
    <source>
        <strain evidence="2">AL-21</strain>
    </source>
</reference>
<dbReference type="InterPro" id="IPR008928">
    <property type="entry name" value="6-hairpin_glycosidase_sf"/>
</dbReference>
<dbReference type="eggNOG" id="arCOG11926">
    <property type="taxonomic scope" value="Archaea"/>
</dbReference>
<dbReference type="RefSeq" id="WP_013645864.1">
    <property type="nucleotide sequence ID" value="NC_015216.1"/>
</dbReference>
<proteinExistence type="predicted"/>
<name>F0T606_METLA</name>
<dbReference type="GO" id="GO:0005975">
    <property type="term" value="P:carbohydrate metabolic process"/>
    <property type="evidence" value="ECO:0007669"/>
    <property type="project" value="InterPro"/>
</dbReference>
<evidence type="ECO:0000313" key="2">
    <source>
        <dbReference type="Proteomes" id="UP000007490"/>
    </source>
</evidence>
<gene>
    <name evidence="1" type="ordered locus">Metbo_2299</name>
</gene>
<dbReference type="STRING" id="877455.Metbo_2299"/>
<dbReference type="KEGG" id="mel:Metbo_2299"/>
<dbReference type="AlphaFoldDB" id="F0T606"/>
<dbReference type="SUPFAM" id="SSF48208">
    <property type="entry name" value="Six-hairpin glycosidases"/>
    <property type="match status" value="1"/>
</dbReference>
<protein>
    <submittedName>
        <fullName evidence="1">Uncharacterized protein</fullName>
    </submittedName>
</protein>
<dbReference type="EMBL" id="CP002551">
    <property type="protein sequence ID" value="ADZ10513.1"/>
    <property type="molecule type" value="Genomic_DNA"/>
</dbReference>
<keyword evidence="2" id="KW-1185">Reference proteome</keyword>
<sequence length="381" mass="44009">METTKLTRITDLMTNFAVNTGLDPEFSSPVRYLWTDAFAVCNYMGLYNLTGDTHYLDLGTKLINQVHQVLGKLRDKSGWISGLDKKTGEKHPTIGGLRIGKKMDEREQNQEYDEILEWEMDGQYYHYITKWIHALNITAKVSGDTKYLQWAGELLKTAHDAFTYSPAPNIPSRLYWKMSVDLKRPLVSSMGQQDPMDGYVTYKETETISSMFDGQRYEREINEISTICKKMDLKTNDPLGIGGLLTDATRTTQLMVYGSIKRPEILENLLNSALLGIKSYKETGQLALNPEHRLAFRELGLSIGFKGLDLMERCIENNPEIFISTHLKQLKQLQNYRYMVRYIDEFWLDPKNQYSMNWKEHRDINTVMLATAMYPDGFLII</sequence>